<reference evidence="1 2" key="1">
    <citation type="submission" date="2020-07" db="EMBL/GenBank/DDBJ databases">
        <title>Electron transfer.</title>
        <authorList>
            <person name="Huang L."/>
            <person name="Liu X."/>
            <person name="Zhou S."/>
        </authorList>
    </citation>
    <scope>NUCLEOTIDE SEQUENCE [LARGE SCALE GENOMIC DNA]</scope>
    <source>
        <strain evidence="1 2">Lx1</strain>
    </source>
</reference>
<dbReference type="Proteomes" id="UP000512286">
    <property type="component" value="Chromosome"/>
</dbReference>
<gene>
    <name evidence="1" type="ORF">HZF06_11885</name>
</gene>
<accession>A0A7D6ZR93</accession>
<dbReference type="EMBL" id="CP059378">
    <property type="protein sequence ID" value="QLY77813.1"/>
    <property type="molecule type" value="Genomic_DNA"/>
</dbReference>
<proteinExistence type="predicted"/>
<dbReference type="KEGG" id="cint:HZF06_11885"/>
<evidence type="ECO:0000313" key="2">
    <source>
        <dbReference type="Proteomes" id="UP000512286"/>
    </source>
</evidence>
<name>A0A7D6ZR93_9CLOT</name>
<dbReference type="RefSeq" id="WP_181600307.1">
    <property type="nucleotide sequence ID" value="NZ_CP059378.1"/>
</dbReference>
<sequence length="93" mass="10972">MNKRQCKKRIKIVTERFKYVNKSIMISGRQNGKTKFIKAILKACLSKKYKYFKALQKPNLFIAIDLSNNKDFSAISYYRRENGVIKIAKTELF</sequence>
<protein>
    <submittedName>
        <fullName evidence="1">Uncharacterized protein</fullName>
    </submittedName>
</protein>
<evidence type="ECO:0000313" key="1">
    <source>
        <dbReference type="EMBL" id="QLY77813.1"/>
    </source>
</evidence>
<dbReference type="AlphaFoldDB" id="A0A7D6ZR93"/>
<organism evidence="1 2">
    <name type="scientific">Clostridium intestinale</name>
    <dbReference type="NCBI Taxonomy" id="36845"/>
    <lineage>
        <taxon>Bacteria</taxon>
        <taxon>Bacillati</taxon>
        <taxon>Bacillota</taxon>
        <taxon>Clostridia</taxon>
        <taxon>Eubacteriales</taxon>
        <taxon>Clostridiaceae</taxon>
        <taxon>Clostridium</taxon>
    </lineage>
</organism>